<proteinExistence type="predicted"/>
<feature type="transmembrane region" description="Helical" evidence="1">
    <location>
        <begin position="179"/>
        <end position="202"/>
    </location>
</feature>
<dbReference type="RefSeq" id="WP_281762499.1">
    <property type="nucleotide sequence ID" value="NZ_AP026709.1"/>
</dbReference>
<dbReference type="EMBL" id="AP026709">
    <property type="protein sequence ID" value="BDQ36605.1"/>
    <property type="molecule type" value="Genomic_DNA"/>
</dbReference>
<feature type="transmembrane region" description="Helical" evidence="1">
    <location>
        <begin position="63"/>
        <end position="84"/>
    </location>
</feature>
<evidence type="ECO:0000313" key="2">
    <source>
        <dbReference type="EMBL" id="BDQ36605.1"/>
    </source>
</evidence>
<evidence type="ECO:0008006" key="4">
    <source>
        <dbReference type="Google" id="ProtNLM"/>
    </source>
</evidence>
<feature type="transmembrane region" description="Helical" evidence="1">
    <location>
        <begin position="122"/>
        <end position="144"/>
    </location>
</feature>
<reference evidence="2 3" key="1">
    <citation type="submission" date="2022-08" db="EMBL/GenBank/DDBJ databases">
        <title>Genome Sequence of the sulphate-reducing bacterium, Pseudodesulfovibrio sp. SYK.</title>
        <authorList>
            <person name="Kondo R."/>
            <person name="Kataoka T."/>
        </authorList>
    </citation>
    <scope>NUCLEOTIDE SEQUENCE [LARGE SCALE GENOMIC DNA]</scope>
    <source>
        <strain evidence="2 3">SYK</strain>
    </source>
</reference>
<dbReference type="Proteomes" id="UP001317742">
    <property type="component" value="Chromosome"/>
</dbReference>
<feature type="transmembrane region" description="Helical" evidence="1">
    <location>
        <begin position="284"/>
        <end position="304"/>
    </location>
</feature>
<name>A0ABM8AZA5_9BACT</name>
<feature type="transmembrane region" description="Helical" evidence="1">
    <location>
        <begin position="255"/>
        <end position="278"/>
    </location>
</feature>
<organism evidence="2 3">
    <name type="scientific">Pseudodesulfovibrio nedwellii</name>
    <dbReference type="NCBI Taxonomy" id="2973072"/>
    <lineage>
        <taxon>Bacteria</taxon>
        <taxon>Pseudomonadati</taxon>
        <taxon>Thermodesulfobacteriota</taxon>
        <taxon>Desulfovibrionia</taxon>
        <taxon>Desulfovibrionales</taxon>
        <taxon>Desulfovibrionaceae</taxon>
    </lineage>
</organism>
<gene>
    <name evidence="2" type="ORF">SYK_09650</name>
</gene>
<feature type="transmembrane region" description="Helical" evidence="1">
    <location>
        <begin position="222"/>
        <end position="243"/>
    </location>
</feature>
<keyword evidence="3" id="KW-1185">Reference proteome</keyword>
<accession>A0ABM8AZA5</accession>
<feature type="transmembrane region" description="Helical" evidence="1">
    <location>
        <begin position="96"/>
        <end position="116"/>
    </location>
</feature>
<keyword evidence="1" id="KW-1133">Transmembrane helix</keyword>
<sequence length="325" mass="35856">MSKIFTIAQELIRDAISACYELFKVMIPVIIGVKLLQEFDLIQYVALPLKPIMGLLGLPAELGLAWATAMVNSMYAGLIVFLSLTRDMTLNTEQVTIFAVLLLIGHGFLVEGAIAQRSGAKFVFQILSRLFGAFALGLILHWTYSSSGTLQEPAVILFQSSSPVDPTLLQWIWDETKNLLSIFGIVLGLMIMMRILSAIRAVDLMNALLRPILKLIGIGPKASTITIIGFTLGLAYGGGLIINEAQSGRIDRKDVFYSLTLMGLCHSMIEDTLLMMLIGGHLSGIFWGRMLFGLVAMTILVQITRRLPQSFCNKYLWGNPRQTVQ</sequence>
<keyword evidence="1" id="KW-0472">Membrane</keyword>
<keyword evidence="1" id="KW-0812">Transmembrane</keyword>
<protein>
    <recommendedName>
        <fullName evidence="4">Nucleoside recognition protein</fullName>
    </recommendedName>
</protein>
<evidence type="ECO:0000313" key="3">
    <source>
        <dbReference type="Proteomes" id="UP001317742"/>
    </source>
</evidence>
<evidence type="ECO:0000256" key="1">
    <source>
        <dbReference type="SAM" id="Phobius"/>
    </source>
</evidence>